<dbReference type="Proteomes" id="UP000789831">
    <property type="component" value="Unassembled WGS sequence"/>
</dbReference>
<reference evidence="1" key="1">
    <citation type="submission" date="2021-06" db="EMBL/GenBank/DDBJ databases">
        <authorList>
            <person name="Kallberg Y."/>
            <person name="Tangrot J."/>
            <person name="Rosling A."/>
        </authorList>
    </citation>
    <scope>NUCLEOTIDE SEQUENCE</scope>
    <source>
        <strain evidence="1">MT106</strain>
    </source>
</reference>
<dbReference type="PANTHER" id="PTHR31285">
    <property type="entry name" value="NICOTINAMIDE MONONUCLEOTIDE ADENYLYLTRANSFERASE"/>
    <property type="match status" value="1"/>
</dbReference>
<evidence type="ECO:0000313" key="2">
    <source>
        <dbReference type="Proteomes" id="UP000789831"/>
    </source>
</evidence>
<name>A0A9N8WMM5_9GLOM</name>
<dbReference type="OrthoDB" id="5591297at2759"/>
<keyword evidence="2" id="KW-1185">Reference proteome</keyword>
<dbReference type="AlphaFoldDB" id="A0A9N8WMM5"/>
<sequence length="296" mass="33726">MSAKYAIRRQYAIKEIVEELRVSSQNQPLSPTFQTTLAFTETFMLTQPPPSPLTTTGATKTLRIAVLDSSFNPPTKAHLQLLLKSVNTHASQVDRILMMESLAYEIHDKYSKEAVSPAIAHTLQNIAVGITSSSRFIDKPDAISHSLSSRNQPPPSSSHSSPPLTLYFIMGYDTLIRLFDPRYYTDMHKELSLFFATNYVIYANRAGFEPQEIQQFFKTNEAVQCFRHKIWRVESEESVAALSSTRVRRLLNGWKQEEENQIDDAGVKIKGLLYEHCPASVADYMLKENLYWNQKL</sequence>
<dbReference type="GO" id="GO:0000309">
    <property type="term" value="F:nicotinamide-nucleotide adenylyltransferase activity"/>
    <property type="evidence" value="ECO:0007669"/>
    <property type="project" value="TreeGrafter"/>
</dbReference>
<dbReference type="GO" id="GO:0005737">
    <property type="term" value="C:cytoplasm"/>
    <property type="evidence" value="ECO:0007669"/>
    <property type="project" value="TreeGrafter"/>
</dbReference>
<dbReference type="GO" id="GO:0016887">
    <property type="term" value="F:ATP hydrolysis activity"/>
    <property type="evidence" value="ECO:0007669"/>
    <property type="project" value="TreeGrafter"/>
</dbReference>
<dbReference type="GO" id="GO:0005634">
    <property type="term" value="C:nucleus"/>
    <property type="evidence" value="ECO:0007669"/>
    <property type="project" value="TreeGrafter"/>
</dbReference>
<dbReference type="SUPFAM" id="SSF52374">
    <property type="entry name" value="Nucleotidylyl transferase"/>
    <property type="match status" value="1"/>
</dbReference>
<gene>
    <name evidence="1" type="ORF">AGERDE_LOCUS3724</name>
</gene>
<organism evidence="1 2">
    <name type="scientific">Ambispora gerdemannii</name>
    <dbReference type="NCBI Taxonomy" id="144530"/>
    <lineage>
        <taxon>Eukaryota</taxon>
        <taxon>Fungi</taxon>
        <taxon>Fungi incertae sedis</taxon>
        <taxon>Mucoromycota</taxon>
        <taxon>Glomeromycotina</taxon>
        <taxon>Glomeromycetes</taxon>
        <taxon>Archaeosporales</taxon>
        <taxon>Ambisporaceae</taxon>
        <taxon>Ambispora</taxon>
    </lineage>
</organism>
<dbReference type="Gene3D" id="3.40.50.620">
    <property type="entry name" value="HUPs"/>
    <property type="match status" value="1"/>
</dbReference>
<dbReference type="InterPro" id="IPR014729">
    <property type="entry name" value="Rossmann-like_a/b/a_fold"/>
</dbReference>
<evidence type="ECO:0000313" key="1">
    <source>
        <dbReference type="EMBL" id="CAG8490530.1"/>
    </source>
</evidence>
<proteinExistence type="predicted"/>
<dbReference type="PANTHER" id="PTHR31285:SF0">
    <property type="entry name" value="NICOTINAMIDE MONONUCLEOTIDE ADENYLYLTRANSFERASE"/>
    <property type="match status" value="1"/>
</dbReference>
<accession>A0A9N8WMM5</accession>
<protein>
    <submittedName>
        <fullName evidence="1">13094_t:CDS:1</fullName>
    </submittedName>
</protein>
<dbReference type="EMBL" id="CAJVPL010000384">
    <property type="protein sequence ID" value="CAG8490530.1"/>
    <property type="molecule type" value="Genomic_DNA"/>
</dbReference>
<comment type="caution">
    <text evidence="1">The sequence shown here is derived from an EMBL/GenBank/DDBJ whole genome shotgun (WGS) entry which is preliminary data.</text>
</comment>